<organism evidence="2 3">
    <name type="scientific">Siminovitchia thermophila</name>
    <dbReference type="NCBI Taxonomy" id="1245522"/>
    <lineage>
        <taxon>Bacteria</taxon>
        <taxon>Bacillati</taxon>
        <taxon>Bacillota</taxon>
        <taxon>Bacilli</taxon>
        <taxon>Bacillales</taxon>
        <taxon>Bacillaceae</taxon>
        <taxon>Siminovitchia</taxon>
    </lineage>
</organism>
<keyword evidence="3" id="KW-1185">Reference proteome</keyword>
<reference evidence="2 3" key="1">
    <citation type="submission" date="2021-01" db="EMBL/GenBank/DDBJ databases">
        <title>Genomic Encyclopedia of Type Strains, Phase IV (KMG-IV): sequencing the most valuable type-strain genomes for metagenomic binning, comparative biology and taxonomic classification.</title>
        <authorList>
            <person name="Goeker M."/>
        </authorList>
    </citation>
    <scope>NUCLEOTIDE SEQUENCE [LARGE SCALE GENOMIC DNA]</scope>
    <source>
        <strain evidence="2 3">DSM 105453</strain>
    </source>
</reference>
<dbReference type="Proteomes" id="UP000823485">
    <property type="component" value="Unassembled WGS sequence"/>
</dbReference>
<sequence length="449" mass="51877">MDIFVMDPDDDLTSEKLKEFLDLHAGRIPRYQKLMKMYKGDHPILHEDKKEMGKPDNRLVVNFAKYIVDTLNGYFIGNPVKTVHENKKVADKMKEIAKRNSQNDNNAELSKMCSIYGHAYEFLYQDEEANTRVTYLKPEEAFVIYDNSVAQEPLYGVRVLVDKNGRKYGTIYSRNDERDFSTNENAELIIEDVGKEHYYGDVPLIEYVENDERQSAFENVETLINAYNKALSEKANDVDYFADAYLSILGVELDEDTIKQIRDNRVINLKSGDASKIVLEFLDKPNADETQENLINRLEQLIFQISMVANISDENFGTSSGIALKYKLQPMENITLMKERKFNNGMIRRFKMMFNIPTNFGVDREEYLNIDYIFTRNIPNNIVEEAETAEKLAGIASKRTQLSVLSVVDNVQDELDQIEKEKEESEINSFNRDMRSSFSGNDVMEDGQE</sequence>
<evidence type="ECO:0000313" key="3">
    <source>
        <dbReference type="Proteomes" id="UP000823485"/>
    </source>
</evidence>
<dbReference type="Pfam" id="PF05133">
    <property type="entry name" value="SPP1_portal"/>
    <property type="match status" value="1"/>
</dbReference>
<dbReference type="RefSeq" id="WP_205180136.1">
    <property type="nucleotide sequence ID" value="NZ_JAFBFH010000040.1"/>
</dbReference>
<dbReference type="EMBL" id="JAFBFH010000040">
    <property type="protein sequence ID" value="MBM7717156.1"/>
    <property type="molecule type" value="Genomic_DNA"/>
</dbReference>
<proteinExistence type="predicted"/>
<comment type="caution">
    <text evidence="2">The sequence shown here is derived from an EMBL/GenBank/DDBJ whole genome shotgun (WGS) entry which is preliminary data.</text>
</comment>
<name>A0ABS2RBX9_9BACI</name>
<dbReference type="InterPro" id="IPR006428">
    <property type="entry name" value="Portal_SPP1-type"/>
</dbReference>
<evidence type="ECO:0000313" key="2">
    <source>
        <dbReference type="EMBL" id="MBM7717156.1"/>
    </source>
</evidence>
<dbReference type="InterPro" id="IPR021145">
    <property type="entry name" value="Portal_protein_SPP1_Gp6-like"/>
</dbReference>
<feature type="region of interest" description="Disordered" evidence="1">
    <location>
        <begin position="419"/>
        <end position="449"/>
    </location>
</feature>
<gene>
    <name evidence="2" type="ORF">JOC94_004181</name>
</gene>
<evidence type="ECO:0000256" key="1">
    <source>
        <dbReference type="SAM" id="MobiDB-lite"/>
    </source>
</evidence>
<protein>
    <submittedName>
        <fullName evidence="2">SPP1 family phage portal protein</fullName>
    </submittedName>
</protein>
<dbReference type="NCBIfam" id="TIGR01538">
    <property type="entry name" value="portal_SPP1"/>
    <property type="match status" value="1"/>
</dbReference>
<accession>A0ABS2RBX9</accession>